<evidence type="ECO:0000256" key="1">
    <source>
        <dbReference type="ARBA" id="ARBA00009431"/>
    </source>
</evidence>
<dbReference type="EMBL" id="MCGT01000017">
    <property type="protein sequence ID" value="ORX52748.1"/>
    <property type="molecule type" value="Genomic_DNA"/>
</dbReference>
<keyword evidence="2 5" id="KW-0121">Carboxypeptidase</keyword>
<keyword evidence="4" id="KW-0732">Signal</keyword>
<dbReference type="Pfam" id="PF00450">
    <property type="entry name" value="Peptidase_S10"/>
    <property type="match status" value="1"/>
</dbReference>
<keyword evidence="2 5" id="KW-0645">Protease</keyword>
<dbReference type="Gene3D" id="1.10.287.410">
    <property type="match status" value="1"/>
</dbReference>
<keyword evidence="3" id="KW-0325">Glycoprotein</keyword>
<protein>
    <submittedName>
        <fullName evidence="5">Prepro-carboxypeptidase Z</fullName>
    </submittedName>
</protein>
<dbReference type="PANTHER" id="PTHR11802">
    <property type="entry name" value="SERINE PROTEASE FAMILY S10 SERINE CARBOXYPEPTIDASE"/>
    <property type="match status" value="1"/>
</dbReference>
<accession>A0A1X2GFQ7</accession>
<dbReference type="GO" id="GO:0006508">
    <property type="term" value="P:proteolysis"/>
    <property type="evidence" value="ECO:0007669"/>
    <property type="project" value="InterPro"/>
</dbReference>
<sequence length="454" mass="50496">MRNIFGSLLVGGTLLMQAASAALTPGPGGLKVLQSSLYENHSLSFKQPKLCDETVTQYSGYLNVGTNEHYFFWFFESRNNPAKDPLTVWLNGGPGCSSMIGLWEELGPCRVNDDATKAVYNEQGSWNKVSNMLFFDQPAQVGFSYGSNKVFSTDQAANFSYKFLQIFFEAFPQYRQHDFHFFGESYGGHYVPSFADYVLKQNKALKPTDKLNRINLKSIGVGNGMTDPLIQNKYLEKMACNSSYGSVLPEQYCKAMNDALPRCTKLTETCYKTNSKRDCVKAQNFCADNIEGQYQFSNKSYYDVRSPDSAPSNYIQFINTTATRDLIGAKVPYTECSGPVFDNFLSTGDRIKSFSSNVADLLNNGVRVLIYAGDADFICNWYGNYAWVSALNFKGAKKFAGSLAAWNVGGKEVGQLQSGGGLAFVRVYEAGHEVPWYQPVASLAMFTDHVNNKL</sequence>
<evidence type="ECO:0000256" key="2">
    <source>
        <dbReference type="ARBA" id="ARBA00022645"/>
    </source>
</evidence>
<proteinExistence type="inferred from homology"/>
<reference evidence="5 6" key="1">
    <citation type="submission" date="2016-07" db="EMBL/GenBank/DDBJ databases">
        <title>Pervasive Adenine N6-methylation of Active Genes in Fungi.</title>
        <authorList>
            <consortium name="DOE Joint Genome Institute"/>
            <person name="Mondo S.J."/>
            <person name="Dannebaum R.O."/>
            <person name="Kuo R.C."/>
            <person name="Labutti K."/>
            <person name="Haridas S."/>
            <person name="Kuo A."/>
            <person name="Salamov A."/>
            <person name="Ahrendt S.R."/>
            <person name="Lipzen A."/>
            <person name="Sullivan W."/>
            <person name="Andreopoulos W.B."/>
            <person name="Clum A."/>
            <person name="Lindquist E."/>
            <person name="Daum C."/>
            <person name="Ramamoorthy G.K."/>
            <person name="Gryganskyi A."/>
            <person name="Culley D."/>
            <person name="Magnuson J.K."/>
            <person name="James T.Y."/>
            <person name="O'Malley M.A."/>
            <person name="Stajich J.E."/>
            <person name="Spatafora J.W."/>
            <person name="Visel A."/>
            <person name="Grigoriev I.V."/>
        </authorList>
    </citation>
    <scope>NUCLEOTIDE SEQUENCE [LARGE SCALE GENOMIC DNA]</scope>
    <source>
        <strain evidence="5 6">NRRL 3301</strain>
    </source>
</reference>
<comment type="similarity">
    <text evidence="1">Belongs to the peptidase S10 family.</text>
</comment>
<dbReference type="InterPro" id="IPR029058">
    <property type="entry name" value="AB_hydrolase_fold"/>
</dbReference>
<dbReference type="Gene3D" id="3.40.50.1820">
    <property type="entry name" value="alpha/beta hydrolase"/>
    <property type="match status" value="1"/>
</dbReference>
<name>A0A1X2GFQ7_9FUNG</name>
<dbReference type="STRING" id="101127.A0A1X2GFQ7"/>
<keyword evidence="2 5" id="KW-0378">Hydrolase</keyword>
<evidence type="ECO:0000256" key="3">
    <source>
        <dbReference type="ARBA" id="ARBA00023180"/>
    </source>
</evidence>
<dbReference type="PANTHER" id="PTHR11802:SF64">
    <property type="entry name" value="CARBOXYPEPTIDASE"/>
    <property type="match status" value="1"/>
</dbReference>
<organism evidence="5 6">
    <name type="scientific">Hesseltinella vesiculosa</name>
    <dbReference type="NCBI Taxonomy" id="101127"/>
    <lineage>
        <taxon>Eukaryota</taxon>
        <taxon>Fungi</taxon>
        <taxon>Fungi incertae sedis</taxon>
        <taxon>Mucoromycota</taxon>
        <taxon>Mucoromycotina</taxon>
        <taxon>Mucoromycetes</taxon>
        <taxon>Mucorales</taxon>
        <taxon>Cunninghamellaceae</taxon>
        <taxon>Hesseltinella</taxon>
    </lineage>
</organism>
<evidence type="ECO:0000313" key="5">
    <source>
        <dbReference type="EMBL" id="ORX52748.1"/>
    </source>
</evidence>
<dbReference type="GO" id="GO:0000324">
    <property type="term" value="C:fungal-type vacuole"/>
    <property type="evidence" value="ECO:0007669"/>
    <property type="project" value="TreeGrafter"/>
</dbReference>
<evidence type="ECO:0000313" key="6">
    <source>
        <dbReference type="Proteomes" id="UP000242146"/>
    </source>
</evidence>
<dbReference type="PRINTS" id="PR00724">
    <property type="entry name" value="CRBOXYPTASEC"/>
</dbReference>
<gene>
    <name evidence="5" type="ORF">DM01DRAFT_1336525</name>
</gene>
<feature type="signal peptide" evidence="4">
    <location>
        <begin position="1"/>
        <end position="21"/>
    </location>
</feature>
<dbReference type="Proteomes" id="UP000242146">
    <property type="component" value="Unassembled WGS sequence"/>
</dbReference>
<dbReference type="InterPro" id="IPR001563">
    <property type="entry name" value="Peptidase_S10"/>
</dbReference>
<dbReference type="SUPFAM" id="SSF53474">
    <property type="entry name" value="alpha/beta-Hydrolases"/>
    <property type="match status" value="1"/>
</dbReference>
<keyword evidence="6" id="KW-1185">Reference proteome</keyword>
<dbReference type="GO" id="GO:0004185">
    <property type="term" value="F:serine-type carboxypeptidase activity"/>
    <property type="evidence" value="ECO:0007669"/>
    <property type="project" value="InterPro"/>
</dbReference>
<evidence type="ECO:0000256" key="4">
    <source>
        <dbReference type="SAM" id="SignalP"/>
    </source>
</evidence>
<comment type="caution">
    <text evidence="5">The sequence shown here is derived from an EMBL/GenBank/DDBJ whole genome shotgun (WGS) entry which is preliminary data.</text>
</comment>
<feature type="chain" id="PRO_5012281539" evidence="4">
    <location>
        <begin position="22"/>
        <end position="454"/>
    </location>
</feature>
<dbReference type="OrthoDB" id="443318at2759"/>
<dbReference type="AlphaFoldDB" id="A0A1X2GFQ7"/>